<dbReference type="AlphaFoldDB" id="A0A450SNQ5"/>
<reference evidence="1" key="1">
    <citation type="submission" date="2019-02" db="EMBL/GenBank/DDBJ databases">
        <authorList>
            <person name="Gruber-Vodicka R. H."/>
            <person name="Seah K. B. B."/>
        </authorList>
    </citation>
    <scope>NUCLEOTIDE SEQUENCE</scope>
    <source>
        <strain evidence="1">BECK_DK161</strain>
    </source>
</reference>
<sequence>MFVGQSLALPVRLLRCPIANLNLGMTGNHYCSINGLLFGCPAWEGNVPTW</sequence>
<organism evidence="1">
    <name type="scientific">Candidatus Kentrum sp. DK</name>
    <dbReference type="NCBI Taxonomy" id="2126562"/>
    <lineage>
        <taxon>Bacteria</taxon>
        <taxon>Pseudomonadati</taxon>
        <taxon>Pseudomonadota</taxon>
        <taxon>Gammaproteobacteria</taxon>
        <taxon>Candidatus Kentrum</taxon>
    </lineage>
</organism>
<protein>
    <submittedName>
        <fullName evidence="1">Uncharacterized protein</fullName>
    </submittedName>
</protein>
<gene>
    <name evidence="1" type="ORF">BECKDK2373C_GA0170839_104829</name>
</gene>
<dbReference type="EMBL" id="CAADEY010000048">
    <property type="protein sequence ID" value="VFJ55399.1"/>
    <property type="molecule type" value="Genomic_DNA"/>
</dbReference>
<accession>A0A450SNQ5</accession>
<proteinExistence type="predicted"/>
<evidence type="ECO:0000313" key="1">
    <source>
        <dbReference type="EMBL" id="VFJ55399.1"/>
    </source>
</evidence>
<name>A0A450SNQ5_9GAMM</name>